<dbReference type="GO" id="GO:0006635">
    <property type="term" value="P:fatty acid beta-oxidation"/>
    <property type="evidence" value="ECO:0007669"/>
    <property type="project" value="TreeGrafter"/>
</dbReference>
<comment type="similarity">
    <text evidence="1">Belongs to the enoyl-CoA hydratase/isomerase family.</text>
</comment>
<dbReference type="AlphaFoldDB" id="A0A5B8L604"/>
<dbReference type="Proteomes" id="UP000321389">
    <property type="component" value="Chromosome"/>
</dbReference>
<keyword evidence="2" id="KW-0456">Lyase</keyword>
<name>A0A5B8L604_9HYPH</name>
<dbReference type="PANTHER" id="PTHR11941:SF54">
    <property type="entry name" value="ENOYL-COA HYDRATASE, MITOCHONDRIAL"/>
    <property type="match status" value="1"/>
</dbReference>
<sequence>MAGIQAGAETALAVSRDDDGVVAVTFNRPAKKNALTLAMWRALTNVFAALEQDNAARVVILRGAGTDFCAGADISEFGVVRRDAGTARDYEAANSAAFAAIRNSRLPTIAAISGTCFGGGFGIAAACDIRLATADARFSVPAARLGLAYPAEAMTDIVAATGPQMAKYLLFSAARLDAGDVLRAGFLLEVVEDAEALWQRCNATARDIAANAPLTIRASKAAIVATFSRDIGDIERARALGDATFDSADYAEGRTAFAERRRPRFKGI</sequence>
<gene>
    <name evidence="3" type="ORF">FQ775_10850</name>
</gene>
<protein>
    <submittedName>
        <fullName evidence="3">Enoyl-CoA hydratase</fullName>
    </submittedName>
</protein>
<keyword evidence="4" id="KW-1185">Reference proteome</keyword>
<dbReference type="Gene3D" id="1.10.12.10">
    <property type="entry name" value="Lyase 2-enoyl-coa Hydratase, Chain A, domain 2"/>
    <property type="match status" value="1"/>
</dbReference>
<proteinExistence type="inferred from homology"/>
<dbReference type="PANTHER" id="PTHR11941">
    <property type="entry name" value="ENOYL-COA HYDRATASE-RELATED"/>
    <property type="match status" value="1"/>
</dbReference>
<dbReference type="SUPFAM" id="SSF52096">
    <property type="entry name" value="ClpP/crotonase"/>
    <property type="match status" value="1"/>
</dbReference>
<dbReference type="OrthoDB" id="9810797at2"/>
<reference evidence="3" key="1">
    <citation type="submission" date="2020-04" db="EMBL/GenBank/DDBJ databases">
        <title>Nitratireductor sp. nov. isolated from mangrove soil.</title>
        <authorList>
            <person name="Ye Y."/>
        </authorList>
    </citation>
    <scope>NUCLEOTIDE SEQUENCE</scope>
    <source>
        <strain evidence="3">SY7</strain>
    </source>
</reference>
<evidence type="ECO:0000256" key="2">
    <source>
        <dbReference type="ARBA" id="ARBA00023239"/>
    </source>
</evidence>
<organism evidence="3 4">
    <name type="scientific">Nitratireductor mangrovi</name>
    <dbReference type="NCBI Taxonomy" id="2599600"/>
    <lineage>
        <taxon>Bacteria</taxon>
        <taxon>Pseudomonadati</taxon>
        <taxon>Pseudomonadota</taxon>
        <taxon>Alphaproteobacteria</taxon>
        <taxon>Hyphomicrobiales</taxon>
        <taxon>Phyllobacteriaceae</taxon>
        <taxon>Nitratireductor</taxon>
    </lineage>
</organism>
<dbReference type="CDD" id="cd06558">
    <property type="entry name" value="crotonase-like"/>
    <property type="match status" value="1"/>
</dbReference>
<evidence type="ECO:0000313" key="3">
    <source>
        <dbReference type="EMBL" id="QDZ03289.1"/>
    </source>
</evidence>
<dbReference type="InterPro" id="IPR029045">
    <property type="entry name" value="ClpP/crotonase-like_dom_sf"/>
</dbReference>
<dbReference type="InterPro" id="IPR001753">
    <property type="entry name" value="Enoyl-CoA_hydra/iso"/>
</dbReference>
<dbReference type="EMBL" id="CP042301">
    <property type="protein sequence ID" value="QDZ03289.1"/>
    <property type="molecule type" value="Genomic_DNA"/>
</dbReference>
<evidence type="ECO:0000313" key="4">
    <source>
        <dbReference type="Proteomes" id="UP000321389"/>
    </source>
</evidence>
<accession>A0A5B8L604</accession>
<dbReference type="InterPro" id="IPR014748">
    <property type="entry name" value="Enoyl-CoA_hydra_C"/>
</dbReference>
<dbReference type="Pfam" id="PF00378">
    <property type="entry name" value="ECH_1"/>
    <property type="match status" value="1"/>
</dbReference>
<dbReference type="GO" id="GO:0016829">
    <property type="term" value="F:lyase activity"/>
    <property type="evidence" value="ECO:0007669"/>
    <property type="project" value="UniProtKB-KW"/>
</dbReference>
<dbReference type="Gene3D" id="3.90.226.10">
    <property type="entry name" value="2-enoyl-CoA Hydratase, Chain A, domain 1"/>
    <property type="match status" value="1"/>
</dbReference>
<dbReference type="KEGG" id="niy:FQ775_10850"/>
<evidence type="ECO:0000256" key="1">
    <source>
        <dbReference type="ARBA" id="ARBA00005254"/>
    </source>
</evidence>